<evidence type="ECO:0000256" key="10">
    <source>
        <dbReference type="ARBA" id="ARBA00040418"/>
    </source>
</evidence>
<feature type="repeat" description="Solcar" evidence="13">
    <location>
        <begin position="145"/>
        <end position="229"/>
    </location>
</feature>
<evidence type="ECO:0000256" key="13">
    <source>
        <dbReference type="PROSITE-ProRule" id="PRU00282"/>
    </source>
</evidence>
<dbReference type="PANTHER" id="PTHR45758">
    <property type="entry name" value="MITOFERRIN-1-RELATED"/>
    <property type="match status" value="1"/>
</dbReference>
<feature type="repeat" description="Solcar" evidence="13">
    <location>
        <begin position="236"/>
        <end position="337"/>
    </location>
</feature>
<dbReference type="GeneID" id="100198773"/>
<keyword evidence="6" id="KW-1133">Transmembrane helix</keyword>
<protein>
    <recommendedName>
        <fullName evidence="10">Mitoferrin-1</fullName>
    </recommendedName>
    <alternativeName>
        <fullName evidence="11">Mitochondrial iron transporter 1</fullName>
    </alternativeName>
    <alternativeName>
        <fullName evidence="12">Solute carrier family 25 member 37</fullName>
    </alternativeName>
</protein>
<evidence type="ECO:0000256" key="6">
    <source>
        <dbReference type="ARBA" id="ARBA00022989"/>
    </source>
</evidence>
<sequence>MSHHTTLELPSKPLEDYKSTIKQPTDQVNEKNSLTNLPDSVPIMLGGNQVSMYLMAGAAAGIMEHCVMYPIDSVKTRMQSLRPDPRAVYTSIHHALKKIMQTEGIFRPFHGVNIVALGAGPAHALYFSSYELTKKLFGNDVNGANLPIANAAAGAVATCFHDGTMNPVEVIKQRLQIYGSPYRGAFHCAQTILKNEGVGAFYRSFTTQLTMNIPFQCVHFVTYEYFRELLNPPGGYDPKTHLLSGAIAGGVAAAITTPLDVAKTLLNTQEQRAVSEIISNSKVLRSKGFVGGMFSALKTVYKLQGIYGYFRGTQARIVYHMPSCAISWSVYEFFKNSLSLKISDEEIMDLTA</sequence>
<comment type="function">
    <text evidence="9">Mitochondrial iron transporter that specifically mediates iron uptake in developing erythroid cells, thereby playing an essential role in heme biosynthesis.</text>
</comment>
<dbReference type="PANTHER" id="PTHR45758:SF4">
    <property type="entry name" value="MITOFERRIN-1"/>
    <property type="match status" value="1"/>
</dbReference>
<evidence type="ECO:0000256" key="3">
    <source>
        <dbReference type="ARBA" id="ARBA00022448"/>
    </source>
</evidence>
<comment type="similarity">
    <text evidence="2 14">Belongs to the mitochondrial carrier (TC 2.A.29) family.</text>
</comment>
<feature type="repeat" description="Solcar" evidence="13">
    <location>
        <begin position="48"/>
        <end position="136"/>
    </location>
</feature>
<accession>A0ABM4BLE5</accession>
<evidence type="ECO:0000256" key="5">
    <source>
        <dbReference type="ARBA" id="ARBA00022692"/>
    </source>
</evidence>
<evidence type="ECO:0000256" key="7">
    <source>
        <dbReference type="ARBA" id="ARBA00023128"/>
    </source>
</evidence>
<evidence type="ECO:0000313" key="15">
    <source>
        <dbReference type="Proteomes" id="UP001652625"/>
    </source>
</evidence>
<dbReference type="InterPro" id="IPR023395">
    <property type="entry name" value="MCP_dom_sf"/>
</dbReference>
<organism evidence="15 16">
    <name type="scientific">Hydra vulgaris</name>
    <name type="common">Hydra</name>
    <name type="synonym">Hydra attenuata</name>
    <dbReference type="NCBI Taxonomy" id="6087"/>
    <lineage>
        <taxon>Eukaryota</taxon>
        <taxon>Metazoa</taxon>
        <taxon>Cnidaria</taxon>
        <taxon>Hydrozoa</taxon>
        <taxon>Hydroidolina</taxon>
        <taxon>Anthoathecata</taxon>
        <taxon>Aplanulata</taxon>
        <taxon>Hydridae</taxon>
        <taxon>Hydra</taxon>
    </lineage>
</organism>
<dbReference type="PROSITE" id="PS50920">
    <property type="entry name" value="SOLCAR"/>
    <property type="match status" value="3"/>
</dbReference>
<evidence type="ECO:0000256" key="8">
    <source>
        <dbReference type="ARBA" id="ARBA00023136"/>
    </source>
</evidence>
<dbReference type="Gene3D" id="1.50.40.10">
    <property type="entry name" value="Mitochondrial carrier domain"/>
    <property type="match status" value="2"/>
</dbReference>
<dbReference type="Proteomes" id="UP001652625">
    <property type="component" value="Chromosome 03"/>
</dbReference>
<reference evidence="16" key="1">
    <citation type="submission" date="2025-08" db="UniProtKB">
        <authorList>
            <consortium name="RefSeq"/>
        </authorList>
    </citation>
    <scope>IDENTIFICATION</scope>
</reference>
<gene>
    <name evidence="16" type="primary">LOC100198773</name>
</gene>
<keyword evidence="15" id="KW-1185">Reference proteome</keyword>
<keyword evidence="4" id="KW-0408">Iron</keyword>
<evidence type="ECO:0000256" key="4">
    <source>
        <dbReference type="ARBA" id="ARBA00022496"/>
    </source>
</evidence>
<dbReference type="SUPFAM" id="SSF103506">
    <property type="entry name" value="Mitochondrial carrier"/>
    <property type="match status" value="1"/>
</dbReference>
<evidence type="ECO:0000256" key="12">
    <source>
        <dbReference type="ARBA" id="ARBA00041894"/>
    </source>
</evidence>
<keyword evidence="8 13" id="KW-0472">Membrane</keyword>
<proteinExistence type="inferred from homology"/>
<comment type="subcellular location">
    <subcellularLocation>
        <location evidence="1">Mitochondrion membrane</location>
        <topology evidence="1">Multi-pass membrane protein</topology>
    </subcellularLocation>
</comment>
<keyword evidence="4" id="KW-0410">Iron transport</keyword>
<keyword evidence="3 14" id="KW-0813">Transport</keyword>
<evidence type="ECO:0000256" key="11">
    <source>
        <dbReference type="ARBA" id="ARBA00041873"/>
    </source>
</evidence>
<evidence type="ECO:0000256" key="14">
    <source>
        <dbReference type="RuleBase" id="RU000488"/>
    </source>
</evidence>
<dbReference type="InterPro" id="IPR018108">
    <property type="entry name" value="MCP_transmembrane"/>
</dbReference>
<keyword evidence="4" id="KW-0406">Ion transport</keyword>
<evidence type="ECO:0000313" key="16">
    <source>
        <dbReference type="RefSeq" id="XP_065649894.1"/>
    </source>
</evidence>
<dbReference type="RefSeq" id="XP_065649894.1">
    <property type="nucleotide sequence ID" value="XM_065793822.1"/>
</dbReference>
<name>A0ABM4BLE5_HYDVU</name>
<evidence type="ECO:0000256" key="2">
    <source>
        <dbReference type="ARBA" id="ARBA00006375"/>
    </source>
</evidence>
<keyword evidence="7" id="KW-0496">Mitochondrion</keyword>
<dbReference type="Pfam" id="PF00153">
    <property type="entry name" value="Mito_carr"/>
    <property type="match status" value="3"/>
</dbReference>
<evidence type="ECO:0000256" key="9">
    <source>
        <dbReference type="ARBA" id="ARBA00037061"/>
    </source>
</evidence>
<keyword evidence="5 13" id="KW-0812">Transmembrane</keyword>
<evidence type="ECO:0000256" key="1">
    <source>
        <dbReference type="ARBA" id="ARBA00004225"/>
    </source>
</evidence>